<dbReference type="InterPro" id="IPR003672">
    <property type="entry name" value="CobN/Mg_chltase"/>
</dbReference>
<protein>
    <recommendedName>
        <fullName evidence="1">CobN/magnesium chelatase domain-containing protein</fullName>
    </recommendedName>
</protein>
<feature type="non-terminal residue" evidence="2">
    <location>
        <position position="1"/>
    </location>
</feature>
<dbReference type="Pfam" id="PF02514">
    <property type="entry name" value="CobN-Mg_chel"/>
    <property type="match status" value="1"/>
</dbReference>
<evidence type="ECO:0000313" key="2">
    <source>
        <dbReference type="EMBL" id="SUZ82207.1"/>
    </source>
</evidence>
<feature type="domain" description="CobN/magnesium chelatase" evidence="1">
    <location>
        <begin position="2"/>
        <end position="370"/>
    </location>
</feature>
<reference evidence="2" key="1">
    <citation type="submission" date="2018-05" db="EMBL/GenBank/DDBJ databases">
        <authorList>
            <person name="Lanie J.A."/>
            <person name="Ng W.-L."/>
            <person name="Kazmierczak K.M."/>
            <person name="Andrzejewski T.M."/>
            <person name="Davidsen T.M."/>
            <person name="Wayne K.J."/>
            <person name="Tettelin H."/>
            <person name="Glass J.I."/>
            <person name="Rusch D."/>
            <person name="Podicherti R."/>
            <person name="Tsui H.-C.T."/>
            <person name="Winkler M.E."/>
        </authorList>
    </citation>
    <scope>NUCLEOTIDE SEQUENCE</scope>
</reference>
<gene>
    <name evidence="2" type="ORF">METZ01_LOCUS35061</name>
</gene>
<dbReference type="AlphaFoldDB" id="A0A381QWV3"/>
<evidence type="ECO:0000259" key="1">
    <source>
        <dbReference type="Pfam" id="PF02514"/>
    </source>
</evidence>
<proteinExistence type="predicted"/>
<sequence length="389" mass="43662">VIPTQTAWRCGQALAEELIERYRADHGEFPKTTALVIWGTSNMRTGGDDIAQALALWGCEPLWEPVSGRVVDFEILPLSVLGRPRVDVVLRVSGMFRDSFGDVMRLLSTVPKRLAELDEPEEMNPVRAAWLADQQRLKDSGASAENAQRLAELRVFSSGPGAYGAGLLPLIDAGNWETRGDLTEVFLKWGSHAYDSDGTSSEEINLLRQRLSSVEIVHQNQDNREHDILDSDDYFQFQGGLQAAITEIKGSAPATYHGDSSNPAKIKIRTLKEEFNRVFRSRVLNPKWIEGMREHGYKGAFEMSATVDYLFGYDATCDIVADYQYEEVANKLLLDPEQQKFFREHNPLALKDASQRLLEANEREMWENADPGTLEALESAILEIQGEVE</sequence>
<dbReference type="EMBL" id="UINC01001496">
    <property type="protein sequence ID" value="SUZ82207.1"/>
    <property type="molecule type" value="Genomic_DNA"/>
</dbReference>
<dbReference type="PANTHER" id="PTHR44119">
    <property type="entry name" value="MAGNESIUM-CHELATASE SUBUNIT CHLH, CHLOROPLASTIC"/>
    <property type="match status" value="1"/>
</dbReference>
<name>A0A381QWV3_9ZZZZ</name>
<dbReference type="PANTHER" id="PTHR44119:SF4">
    <property type="entry name" value="AEROBIC COBALTOCHELATASE SUBUNIT COBN"/>
    <property type="match status" value="1"/>
</dbReference>
<accession>A0A381QWV3</accession>
<organism evidence="2">
    <name type="scientific">marine metagenome</name>
    <dbReference type="NCBI Taxonomy" id="408172"/>
    <lineage>
        <taxon>unclassified sequences</taxon>
        <taxon>metagenomes</taxon>
        <taxon>ecological metagenomes</taxon>
    </lineage>
</organism>